<proteinExistence type="predicted"/>
<name>A0A2N6SMP4_9LACT</name>
<keyword evidence="1" id="KW-1133">Transmembrane helix</keyword>
<dbReference type="AlphaFoldDB" id="A0A2N6SMP4"/>
<evidence type="ECO:0000256" key="1">
    <source>
        <dbReference type="SAM" id="Phobius"/>
    </source>
</evidence>
<feature type="transmembrane region" description="Helical" evidence="1">
    <location>
        <begin position="5"/>
        <end position="24"/>
    </location>
</feature>
<evidence type="ECO:0000313" key="3">
    <source>
        <dbReference type="Proteomes" id="UP000235682"/>
    </source>
</evidence>
<dbReference type="EMBL" id="PNHE01000017">
    <property type="protein sequence ID" value="PMC58332.1"/>
    <property type="molecule type" value="Genomic_DNA"/>
</dbReference>
<keyword evidence="3" id="KW-1185">Reference proteome</keyword>
<sequence>MIKYVVIIVMWIIYKMVMYTYPTIFSYPIASFITVDTITSFLFVLLSIRVYYYFKKYDN</sequence>
<comment type="caution">
    <text evidence="2">The sequence shown here is derived from an EMBL/GenBank/DDBJ whole genome shotgun (WGS) entry which is preliminary data.</text>
</comment>
<organism evidence="2 3">
    <name type="scientific">Dolosicoccus paucivorans</name>
    <dbReference type="NCBI Taxonomy" id="84521"/>
    <lineage>
        <taxon>Bacteria</taxon>
        <taxon>Bacillati</taxon>
        <taxon>Bacillota</taxon>
        <taxon>Bacilli</taxon>
        <taxon>Lactobacillales</taxon>
        <taxon>Aerococcaceae</taxon>
        <taxon>Dolosicoccus</taxon>
    </lineage>
</organism>
<feature type="transmembrane region" description="Helical" evidence="1">
    <location>
        <begin position="30"/>
        <end position="54"/>
    </location>
</feature>
<gene>
    <name evidence="2" type="ORF">CJ205_04960</name>
</gene>
<accession>A0A2N6SMP4</accession>
<dbReference type="RefSeq" id="WP_102227840.1">
    <property type="nucleotide sequence ID" value="NZ_PNFY01000021.1"/>
</dbReference>
<evidence type="ECO:0000313" key="2">
    <source>
        <dbReference type="EMBL" id="PMC58332.1"/>
    </source>
</evidence>
<keyword evidence="1" id="KW-0472">Membrane</keyword>
<keyword evidence="1" id="KW-0812">Transmembrane</keyword>
<dbReference type="Proteomes" id="UP000235682">
    <property type="component" value="Unassembled WGS sequence"/>
</dbReference>
<reference evidence="2 3" key="1">
    <citation type="submission" date="2017-09" db="EMBL/GenBank/DDBJ databases">
        <title>Bacterial strain isolated from the female urinary microbiota.</title>
        <authorList>
            <person name="Thomas-White K."/>
            <person name="Kumar N."/>
            <person name="Forster S."/>
            <person name="Putonti C."/>
            <person name="Lawley T."/>
            <person name="Wolfe A.J."/>
        </authorList>
    </citation>
    <scope>NUCLEOTIDE SEQUENCE [LARGE SCALE GENOMIC DNA]</scope>
    <source>
        <strain evidence="2 3">UMB0852</strain>
    </source>
</reference>
<protein>
    <submittedName>
        <fullName evidence="2">Uncharacterized protein</fullName>
    </submittedName>
</protein>